<name>A0A9X0D509_9CNID</name>
<dbReference type="Proteomes" id="UP001163046">
    <property type="component" value="Unassembled WGS sequence"/>
</dbReference>
<organism evidence="2 3">
    <name type="scientific">Desmophyllum pertusum</name>
    <dbReference type="NCBI Taxonomy" id="174260"/>
    <lineage>
        <taxon>Eukaryota</taxon>
        <taxon>Metazoa</taxon>
        <taxon>Cnidaria</taxon>
        <taxon>Anthozoa</taxon>
        <taxon>Hexacorallia</taxon>
        <taxon>Scleractinia</taxon>
        <taxon>Caryophylliina</taxon>
        <taxon>Caryophylliidae</taxon>
        <taxon>Desmophyllum</taxon>
    </lineage>
</organism>
<evidence type="ECO:0000313" key="3">
    <source>
        <dbReference type="Proteomes" id="UP001163046"/>
    </source>
</evidence>
<proteinExistence type="predicted"/>
<reference evidence="2" key="1">
    <citation type="submission" date="2023-01" db="EMBL/GenBank/DDBJ databases">
        <title>Genome assembly of the deep-sea coral Lophelia pertusa.</title>
        <authorList>
            <person name="Herrera S."/>
            <person name="Cordes E."/>
        </authorList>
    </citation>
    <scope>NUCLEOTIDE SEQUENCE</scope>
    <source>
        <strain evidence="2">USNM1676648</strain>
        <tissue evidence="2">Polyp</tissue>
    </source>
</reference>
<feature type="region of interest" description="Disordered" evidence="1">
    <location>
        <begin position="43"/>
        <end position="66"/>
    </location>
</feature>
<dbReference type="EMBL" id="MU825875">
    <property type="protein sequence ID" value="KAJ7386741.1"/>
    <property type="molecule type" value="Genomic_DNA"/>
</dbReference>
<accession>A0A9X0D509</accession>
<feature type="compositionally biased region" description="Polar residues" evidence="1">
    <location>
        <begin position="48"/>
        <end position="66"/>
    </location>
</feature>
<protein>
    <submittedName>
        <fullName evidence="2">Uncharacterized protein</fullName>
    </submittedName>
</protein>
<feature type="region of interest" description="Disordered" evidence="1">
    <location>
        <begin position="1"/>
        <end position="24"/>
    </location>
</feature>
<sequence length="168" mass="17729">MMSNAGFLPIGPASLRSHKDKQPFPGSSLVSAGFPLAGPMSFGAGENAKTTDSVTIEPTTGPSTPIQVTADPVQIEQTTFTPVQVTADTVQVEQTTSTPIQAHPTHVSMCSDRDKIFLNANEINTLLLKLTKSDSLPAAVHNFVTCTERKCSSLKNEKAAFKTGGLQG</sequence>
<gene>
    <name evidence="2" type="ORF">OS493_006754</name>
</gene>
<evidence type="ECO:0000313" key="2">
    <source>
        <dbReference type="EMBL" id="KAJ7386741.1"/>
    </source>
</evidence>
<dbReference type="AlphaFoldDB" id="A0A9X0D509"/>
<keyword evidence="3" id="KW-1185">Reference proteome</keyword>
<comment type="caution">
    <text evidence="2">The sequence shown here is derived from an EMBL/GenBank/DDBJ whole genome shotgun (WGS) entry which is preliminary data.</text>
</comment>
<evidence type="ECO:0000256" key="1">
    <source>
        <dbReference type="SAM" id="MobiDB-lite"/>
    </source>
</evidence>